<keyword evidence="1" id="KW-1133">Transmembrane helix</keyword>
<protein>
    <submittedName>
        <fullName evidence="2">Uncharacterized protein</fullName>
    </submittedName>
</protein>
<dbReference type="EMBL" id="SLZY01000001">
    <property type="protein sequence ID" value="TCS73794.1"/>
    <property type="molecule type" value="Genomic_DNA"/>
</dbReference>
<accession>A0A4R3JYM2</accession>
<gene>
    <name evidence="2" type="ORF">EDC61_10116</name>
</gene>
<keyword evidence="3" id="KW-1185">Reference proteome</keyword>
<keyword evidence="1" id="KW-0812">Transmembrane</keyword>
<evidence type="ECO:0000313" key="2">
    <source>
        <dbReference type="EMBL" id="TCS73794.1"/>
    </source>
</evidence>
<name>A0A4R3JYM2_9PROT</name>
<proteinExistence type="predicted"/>
<evidence type="ECO:0000256" key="1">
    <source>
        <dbReference type="SAM" id="Phobius"/>
    </source>
</evidence>
<comment type="caution">
    <text evidence="2">The sequence shown here is derived from an EMBL/GenBank/DDBJ whole genome shotgun (WGS) entry which is preliminary data.</text>
</comment>
<reference evidence="2 3" key="1">
    <citation type="submission" date="2019-03" db="EMBL/GenBank/DDBJ databases">
        <title>Genomic Encyclopedia of Type Strains, Phase IV (KMG-IV): sequencing the most valuable type-strain genomes for metagenomic binning, comparative biology and taxonomic classification.</title>
        <authorList>
            <person name="Goeker M."/>
        </authorList>
    </citation>
    <scope>NUCLEOTIDE SEQUENCE [LARGE SCALE GENOMIC DNA]</scope>
    <source>
        <strain evidence="2 3">DSM 103923</strain>
    </source>
</reference>
<feature type="transmembrane region" description="Helical" evidence="1">
    <location>
        <begin position="12"/>
        <end position="31"/>
    </location>
</feature>
<dbReference type="Proteomes" id="UP000295135">
    <property type="component" value="Unassembled WGS sequence"/>
</dbReference>
<evidence type="ECO:0000313" key="3">
    <source>
        <dbReference type="Proteomes" id="UP000295135"/>
    </source>
</evidence>
<sequence length="33" mass="3308">MRIADFQPLQSAILHALTVLGLGLAGVSAGGET</sequence>
<organism evidence="2 3">
    <name type="scientific">Sulfuritortus calidifontis</name>
    <dbReference type="NCBI Taxonomy" id="1914471"/>
    <lineage>
        <taxon>Bacteria</taxon>
        <taxon>Pseudomonadati</taxon>
        <taxon>Pseudomonadota</taxon>
        <taxon>Betaproteobacteria</taxon>
        <taxon>Nitrosomonadales</taxon>
        <taxon>Thiobacillaceae</taxon>
        <taxon>Sulfuritortus</taxon>
    </lineage>
</organism>
<keyword evidence="1" id="KW-0472">Membrane</keyword>
<dbReference type="AlphaFoldDB" id="A0A4R3JYM2"/>